<proteinExistence type="predicted"/>
<evidence type="ECO:0000313" key="1">
    <source>
        <dbReference type="EMBL" id="AZV76977.1"/>
    </source>
</evidence>
<dbReference type="Proteomes" id="UP000283063">
    <property type="component" value="Chromosome"/>
</dbReference>
<sequence length="491" mass="54576">MLSVEAGLRDLWNAALWEGSELSQNGDQLYFGPPDKGDAFFWYACQMRSEAAQIGLLATFYDVPADTSNIGHLFAAQVRVLRGGRRRFETKKLSKAILRRLADTLQTLENSYLSDFLDIPISGGRVELTMRQLIQALWVLDTLTASMETSVSRGYIRSYRDASEYSFRIPKGRCLKILEECLGVEPEQATALFAQLLLDPDNTTKCFNEGVWLHPIIELDDDEVVLVRPSIAVGSKVRFVERTLTELLGNDLSGSDSFGGNFERKVRTSVSEALKDNELISDFCVLPHALKREEENGEEIDLLLRIGAVVLVCELKCLLVPTEPIDRYNLQKKLEEAAEQASRKLLGRKNSKTIEKCLGAVNDAERLQVLPLVVLNHKIGPGLTIDDVVITDQNMLNLFLGSGSYNSGVAIHKGKKAISSSQLYKSQSEAERALLQILSEPPPLKSFLKAEHWVSFGFPVSDRELQVMKPSLKPDALGDDEMISTAALLSN</sequence>
<reference evidence="1 2" key="1">
    <citation type="submission" date="2018-10" db="EMBL/GenBank/DDBJ databases">
        <title>Parasedimentitalea marina sp. nov., a psychrophilic bacterium isolated from deep seawater of the New Britain Trench.</title>
        <authorList>
            <person name="Cao J."/>
        </authorList>
    </citation>
    <scope>NUCLEOTIDE SEQUENCE [LARGE SCALE GENOMIC DNA]</scope>
    <source>
        <strain evidence="1 2">W43</strain>
    </source>
</reference>
<dbReference type="AlphaFoldDB" id="A0A3T0MYZ6"/>
<name>A0A3T0MYZ6_9RHOB</name>
<keyword evidence="2" id="KW-1185">Reference proteome</keyword>
<accession>A0A3T0MYZ6</accession>
<protein>
    <recommendedName>
        <fullName evidence="3">NERD domain-containing protein</fullName>
    </recommendedName>
</protein>
<dbReference type="KEGG" id="sedi:EBB79_03070"/>
<evidence type="ECO:0000313" key="2">
    <source>
        <dbReference type="Proteomes" id="UP000283063"/>
    </source>
</evidence>
<dbReference type="EMBL" id="CP033219">
    <property type="protein sequence ID" value="AZV76977.1"/>
    <property type="molecule type" value="Genomic_DNA"/>
</dbReference>
<evidence type="ECO:0008006" key="3">
    <source>
        <dbReference type="Google" id="ProtNLM"/>
    </source>
</evidence>
<organism evidence="1 2">
    <name type="scientific">Parasedimentitalea marina</name>
    <dbReference type="NCBI Taxonomy" id="2483033"/>
    <lineage>
        <taxon>Bacteria</taxon>
        <taxon>Pseudomonadati</taxon>
        <taxon>Pseudomonadota</taxon>
        <taxon>Alphaproteobacteria</taxon>
        <taxon>Rhodobacterales</taxon>
        <taxon>Paracoccaceae</taxon>
        <taxon>Parasedimentitalea</taxon>
    </lineage>
</organism>
<gene>
    <name evidence="1" type="ORF">EBB79_03070</name>
</gene>